<dbReference type="RefSeq" id="WP_132288562.1">
    <property type="nucleotide sequence ID" value="NZ_SKBM01000009.1"/>
</dbReference>
<dbReference type="EMBL" id="SKBM01000009">
    <property type="protein sequence ID" value="TCZ62934.1"/>
    <property type="molecule type" value="Genomic_DNA"/>
</dbReference>
<dbReference type="InterPro" id="IPR007345">
    <property type="entry name" value="Polysacch_pyruvyl_Trfase"/>
</dbReference>
<dbReference type="Proteomes" id="UP000295023">
    <property type="component" value="Unassembled WGS sequence"/>
</dbReference>
<comment type="caution">
    <text evidence="2">The sequence shown here is derived from an EMBL/GenBank/DDBJ whole genome shotgun (WGS) entry which is preliminary data.</text>
</comment>
<proteinExistence type="predicted"/>
<keyword evidence="3" id="KW-1185">Reference proteome</keyword>
<evidence type="ECO:0000313" key="3">
    <source>
        <dbReference type="Proteomes" id="UP000295023"/>
    </source>
</evidence>
<organism evidence="2 3">
    <name type="scientific">Roseicella aquatilis</name>
    <dbReference type="NCBI Taxonomy" id="2527868"/>
    <lineage>
        <taxon>Bacteria</taxon>
        <taxon>Pseudomonadati</taxon>
        <taxon>Pseudomonadota</taxon>
        <taxon>Alphaproteobacteria</taxon>
        <taxon>Acetobacterales</taxon>
        <taxon>Roseomonadaceae</taxon>
        <taxon>Roseicella</taxon>
    </lineage>
</organism>
<feature type="domain" description="Polysaccharide pyruvyl transferase" evidence="1">
    <location>
        <begin position="170"/>
        <end position="391"/>
    </location>
</feature>
<protein>
    <recommendedName>
        <fullName evidence="1">Polysaccharide pyruvyl transferase domain-containing protein</fullName>
    </recommendedName>
</protein>
<evidence type="ECO:0000313" key="2">
    <source>
        <dbReference type="EMBL" id="TCZ62934.1"/>
    </source>
</evidence>
<dbReference type="AlphaFoldDB" id="A0A4R4DND7"/>
<accession>A0A4R4DND7</accession>
<evidence type="ECO:0000259" key="1">
    <source>
        <dbReference type="Pfam" id="PF04230"/>
    </source>
</evidence>
<sequence>MKPGLRTVGLDRVAAAMLPEDAVIAVPDCLGAAAMARWPDRRVLPHHGLLPGMPLPDLTLLHKDLLDRLSRPVLAALLRGCRPVLATEDILLLRPALRVAAGAVPPSWQAEMARLRERAELPLLPRPEPSGTALIVAAYGEGDVGEDAATVVAGRIAAKAGFARVVLAGPEAGFDLARRADLVVLAGGEALRDTEDGQPRPEHVSDTAGLLRHAQELGRVTAALGVGVGTLRSADGMAAYAQALGRCRHVSVRDPGALRLVREELGVGQARLAADAGFGLDPWVWPAAVPEAGRPLALVVPRGPDGEAEAGWAGLIRALGRSQEVVVVQHARRDRALCERLAALTGARLEALAEHGVMRAPALYRRAGTVVTADHHGLLFGLLAGCRLLPVAAEGGPQARLIRWALPSLRPALMSPDRIPEAEALLAAVAQPDPAEVAALQGRVMELPAQLAAAMLGPRALRTTMDSIRAALAARPEAEEEPAMEAALAA</sequence>
<dbReference type="PANTHER" id="PTHR36836">
    <property type="entry name" value="COLANIC ACID BIOSYNTHESIS PROTEIN WCAK"/>
    <property type="match status" value="1"/>
</dbReference>
<reference evidence="2 3" key="1">
    <citation type="submission" date="2019-03" db="EMBL/GenBank/DDBJ databases">
        <title>Paracraurococcus aquatilis NE82 genome sequence.</title>
        <authorList>
            <person name="Zhao Y."/>
            <person name="Du Z."/>
        </authorList>
    </citation>
    <scope>NUCLEOTIDE SEQUENCE [LARGE SCALE GENOMIC DNA]</scope>
    <source>
        <strain evidence="2 3">NE82</strain>
    </source>
</reference>
<gene>
    <name evidence="2" type="ORF">EXY23_11140</name>
</gene>
<dbReference type="PANTHER" id="PTHR36836:SF1">
    <property type="entry name" value="COLANIC ACID BIOSYNTHESIS PROTEIN WCAK"/>
    <property type="match status" value="1"/>
</dbReference>
<dbReference type="Pfam" id="PF04230">
    <property type="entry name" value="PS_pyruv_trans"/>
    <property type="match status" value="1"/>
</dbReference>
<name>A0A4R4DND7_9PROT</name>